<accession>A0A7C2EIL7</accession>
<name>A0A7C2EIL7_9THEO</name>
<reference evidence="1" key="1">
    <citation type="journal article" date="2020" name="mSystems">
        <title>Genome- and Community-Level Interaction Insights into Carbon Utilization and Element Cycling Functions of Hydrothermarchaeota in Hydrothermal Sediment.</title>
        <authorList>
            <person name="Zhou Z."/>
            <person name="Liu Y."/>
            <person name="Xu W."/>
            <person name="Pan J."/>
            <person name="Luo Z.H."/>
            <person name="Li M."/>
        </authorList>
    </citation>
    <scope>NUCLEOTIDE SEQUENCE [LARGE SCALE GENOMIC DNA]</scope>
    <source>
        <strain evidence="1">SpSt-300</strain>
    </source>
</reference>
<dbReference type="AlphaFoldDB" id="A0A7C2EIL7"/>
<sequence>MEMVKTALELDKEGLVLLAHAFLRLVIEDAVSPGALSRGESRRVVKAGAYRFLRQAAARDGPERVWFAVVGLDPEYALRKVEEMRQERGRRKAAG</sequence>
<dbReference type="EMBL" id="DSMU01000127">
    <property type="protein sequence ID" value="HEL65442.1"/>
    <property type="molecule type" value="Genomic_DNA"/>
</dbReference>
<protein>
    <submittedName>
        <fullName evidence="1">Uncharacterized protein</fullName>
    </submittedName>
</protein>
<organism evidence="1">
    <name type="scientific">Ammonifex degensii</name>
    <dbReference type="NCBI Taxonomy" id="42838"/>
    <lineage>
        <taxon>Bacteria</taxon>
        <taxon>Bacillati</taxon>
        <taxon>Bacillota</taxon>
        <taxon>Clostridia</taxon>
        <taxon>Thermoanaerobacterales</taxon>
        <taxon>Thermoanaerobacteraceae</taxon>
        <taxon>Ammonifex</taxon>
    </lineage>
</organism>
<comment type="caution">
    <text evidence="1">The sequence shown here is derived from an EMBL/GenBank/DDBJ whole genome shotgun (WGS) entry which is preliminary data.</text>
</comment>
<proteinExistence type="predicted"/>
<evidence type="ECO:0000313" key="1">
    <source>
        <dbReference type="EMBL" id="HEL65442.1"/>
    </source>
</evidence>
<gene>
    <name evidence="1" type="ORF">ENQ34_02005</name>
</gene>